<feature type="binding site" evidence="4">
    <location>
        <position position="91"/>
    </location>
    <ligand>
        <name>Mg(2+)</name>
        <dbReference type="ChEBI" id="CHEBI:18420"/>
        <label>1</label>
    </ligand>
</feature>
<reference evidence="7" key="1">
    <citation type="submission" date="2022-09" db="EMBL/GenBank/DDBJ databases">
        <authorList>
            <person name="Li Z.-J."/>
        </authorList>
    </citation>
    <scope>NUCLEOTIDE SEQUENCE</scope>
    <source>
        <strain evidence="7">TGB10</strain>
    </source>
</reference>
<keyword evidence="4" id="KW-0460">Magnesium</keyword>
<comment type="similarity">
    <text evidence="4">Belongs to the anthranilate phosphoribosyltransferase family.</text>
</comment>
<keyword evidence="3 4" id="KW-0822">Tryptophan biosynthesis</keyword>
<keyword evidence="1 4" id="KW-0328">Glycosyltransferase</keyword>
<feature type="binding site" evidence="4">
    <location>
        <position position="223"/>
    </location>
    <ligand>
        <name>Mg(2+)</name>
        <dbReference type="ChEBI" id="CHEBI:18420"/>
        <label>2</label>
    </ligand>
</feature>
<dbReference type="Proteomes" id="UP001164676">
    <property type="component" value="Chromosome"/>
</dbReference>
<evidence type="ECO:0000256" key="1">
    <source>
        <dbReference type="ARBA" id="ARBA00022676"/>
    </source>
</evidence>
<dbReference type="Pfam" id="PF02885">
    <property type="entry name" value="Glycos_trans_3N"/>
    <property type="match status" value="1"/>
</dbReference>
<dbReference type="EMBL" id="CP114584">
    <property type="protein sequence ID" value="WBA15784.1"/>
    <property type="molecule type" value="Genomic_DNA"/>
</dbReference>
<keyword evidence="2 4" id="KW-0808">Transferase</keyword>
<feature type="binding site" evidence="4">
    <location>
        <begin position="89"/>
        <end position="92"/>
    </location>
    <ligand>
        <name>5-phospho-alpha-D-ribose 1-diphosphate</name>
        <dbReference type="ChEBI" id="CHEBI:58017"/>
    </ligand>
</feature>
<dbReference type="PANTHER" id="PTHR43285">
    <property type="entry name" value="ANTHRANILATE PHOSPHORIBOSYLTRANSFERASE"/>
    <property type="match status" value="1"/>
</dbReference>
<sequence length="334" mass="35101">MDQLLETLYQQQSLSQAQSEQLFSAIIQGELEPARLAAALTALKIKGETPEEIAGAAKALTDNAEPFPRPSYPFADIVGTGGDGANTINISTTAAFVAAACGVKVAKHGNRGVSSKSGSSDLLAAFGIDLAMPADHAREALDNLGVCFLFAPQYHTGVRHAMPVRQAMKTRTIFNLLGPLINPAKPSIELMGVYDQALVAPIAQTMQNLNMTRAAVVHGDGLDEVAIHGPTTVAEITPTHIEHYTLTPSDFGVSEYPLDSIAGGTPEQNCAMISAILQGKGTDAQQAAVAVNVALLLRLFGQEDLKANAQQALDVMASGKPYTIMQALAQRSAV</sequence>
<dbReference type="InterPro" id="IPR035902">
    <property type="entry name" value="Nuc_phospho_transferase"/>
</dbReference>
<dbReference type="InterPro" id="IPR036320">
    <property type="entry name" value="Glycosyl_Trfase_fam3_N_dom_sf"/>
</dbReference>
<dbReference type="EC" id="2.4.2.18" evidence="4"/>
<feature type="binding site" evidence="4">
    <location>
        <position position="79"/>
    </location>
    <ligand>
        <name>anthranilate</name>
        <dbReference type="ChEBI" id="CHEBI:16567"/>
        <label>1</label>
    </ligand>
</feature>
<evidence type="ECO:0000313" key="8">
    <source>
        <dbReference type="Proteomes" id="UP001164676"/>
    </source>
</evidence>
<name>A0ABY7LEZ5_9GAMM</name>
<comment type="catalytic activity">
    <reaction evidence="4">
        <text>N-(5-phospho-beta-D-ribosyl)anthranilate + diphosphate = 5-phospho-alpha-D-ribose 1-diphosphate + anthranilate</text>
        <dbReference type="Rhea" id="RHEA:11768"/>
        <dbReference type="ChEBI" id="CHEBI:16567"/>
        <dbReference type="ChEBI" id="CHEBI:18277"/>
        <dbReference type="ChEBI" id="CHEBI:33019"/>
        <dbReference type="ChEBI" id="CHEBI:58017"/>
        <dbReference type="EC" id="2.4.2.18"/>
    </reaction>
</comment>
<feature type="binding site" evidence="4">
    <location>
        <position position="165"/>
    </location>
    <ligand>
        <name>anthranilate</name>
        <dbReference type="ChEBI" id="CHEBI:16567"/>
        <label>2</label>
    </ligand>
</feature>
<feature type="binding site" evidence="4">
    <location>
        <position position="87"/>
    </location>
    <ligand>
        <name>5-phospho-alpha-D-ribose 1-diphosphate</name>
        <dbReference type="ChEBI" id="CHEBI:58017"/>
    </ligand>
</feature>
<dbReference type="PANTHER" id="PTHR43285:SF2">
    <property type="entry name" value="ANTHRANILATE PHOSPHORIBOSYLTRANSFERASE"/>
    <property type="match status" value="1"/>
</dbReference>
<protein>
    <recommendedName>
        <fullName evidence="4">Anthranilate phosphoribosyltransferase</fullName>
        <ecNumber evidence="4">2.4.2.18</ecNumber>
    </recommendedName>
</protein>
<gene>
    <name evidence="4 7" type="primary">trpD</name>
    <name evidence="7" type="ORF">N7E60_05820</name>
</gene>
<comment type="pathway">
    <text evidence="4">Amino-acid biosynthesis; L-tryptophan biosynthesis; L-tryptophan from chorismate: step 2/5.</text>
</comment>
<evidence type="ECO:0000256" key="4">
    <source>
        <dbReference type="HAMAP-Rule" id="MF_00211"/>
    </source>
</evidence>
<dbReference type="InterPro" id="IPR000312">
    <property type="entry name" value="Glycosyl_Trfase_fam3"/>
</dbReference>
<proteinExistence type="inferred from homology"/>
<dbReference type="Gene3D" id="3.40.1030.10">
    <property type="entry name" value="Nucleoside phosphorylase/phosphoribosyltransferase catalytic domain"/>
    <property type="match status" value="1"/>
</dbReference>
<dbReference type="SUPFAM" id="SSF52418">
    <property type="entry name" value="Nucleoside phosphorylase/phosphoribosyltransferase catalytic domain"/>
    <property type="match status" value="1"/>
</dbReference>
<comment type="subunit">
    <text evidence="4">Homodimer.</text>
</comment>
<feature type="binding site" evidence="4">
    <location>
        <begin position="107"/>
        <end position="115"/>
    </location>
    <ligand>
        <name>5-phospho-alpha-D-ribose 1-diphosphate</name>
        <dbReference type="ChEBI" id="CHEBI:58017"/>
    </ligand>
</feature>
<evidence type="ECO:0000259" key="6">
    <source>
        <dbReference type="Pfam" id="PF02885"/>
    </source>
</evidence>
<dbReference type="InterPro" id="IPR017459">
    <property type="entry name" value="Glycosyl_Trfase_fam3_N_dom"/>
</dbReference>
<keyword evidence="4" id="KW-0028">Amino-acid biosynthesis</keyword>
<dbReference type="SUPFAM" id="SSF47648">
    <property type="entry name" value="Nucleoside phosphorylase/phosphoribosyltransferase N-terminal domain"/>
    <property type="match status" value="1"/>
</dbReference>
<evidence type="ECO:0000256" key="3">
    <source>
        <dbReference type="ARBA" id="ARBA00022822"/>
    </source>
</evidence>
<dbReference type="Gene3D" id="1.20.970.10">
    <property type="entry name" value="Transferase, Pyrimidine Nucleoside Phosphorylase, Chain C"/>
    <property type="match status" value="1"/>
</dbReference>
<dbReference type="InterPro" id="IPR005940">
    <property type="entry name" value="Anthranilate_Pribosyl_Tfrase"/>
</dbReference>
<evidence type="ECO:0000256" key="2">
    <source>
        <dbReference type="ARBA" id="ARBA00022679"/>
    </source>
</evidence>
<feature type="binding site" evidence="4">
    <location>
        <position position="119"/>
    </location>
    <ligand>
        <name>5-phospho-alpha-D-ribose 1-diphosphate</name>
        <dbReference type="ChEBI" id="CHEBI:58017"/>
    </ligand>
</feature>
<organism evidence="7 8">
    <name type="scientific">Salinivibrio proteolyticus</name>
    <dbReference type="NCBI Taxonomy" id="334715"/>
    <lineage>
        <taxon>Bacteria</taxon>
        <taxon>Pseudomonadati</taxon>
        <taxon>Pseudomonadota</taxon>
        <taxon>Gammaproteobacteria</taxon>
        <taxon>Vibrionales</taxon>
        <taxon>Vibrionaceae</taxon>
        <taxon>Salinivibrio</taxon>
    </lineage>
</organism>
<accession>A0ABY7LEZ5</accession>
<feature type="domain" description="Glycosyl transferase family 3" evidence="5">
    <location>
        <begin position="72"/>
        <end position="320"/>
    </location>
</feature>
<dbReference type="HAMAP" id="MF_00211">
    <property type="entry name" value="TrpD"/>
    <property type="match status" value="1"/>
</dbReference>
<keyword evidence="4" id="KW-0057">Aromatic amino acid biosynthesis</keyword>
<dbReference type="NCBIfam" id="TIGR01245">
    <property type="entry name" value="trpD"/>
    <property type="match status" value="1"/>
</dbReference>
<feature type="domain" description="Glycosyl transferase family 3 N-terminal" evidence="6">
    <location>
        <begin position="3"/>
        <end position="63"/>
    </location>
</feature>
<comment type="cofactor">
    <cofactor evidence="4">
        <name>Mg(2+)</name>
        <dbReference type="ChEBI" id="CHEBI:18420"/>
    </cofactor>
    <text evidence="4">Binds 2 magnesium ions per monomer.</text>
</comment>
<feature type="binding site" evidence="4">
    <location>
        <position position="110"/>
    </location>
    <ligand>
        <name>anthranilate</name>
        <dbReference type="ChEBI" id="CHEBI:16567"/>
        <label>1</label>
    </ligand>
</feature>
<comment type="function">
    <text evidence="4">Catalyzes the transfer of the phosphoribosyl group of 5-phosphorylribose-1-pyrophosphate (PRPP) to anthranilate to yield N-(5'-phosphoribosyl)-anthranilate (PRA).</text>
</comment>
<feature type="binding site" evidence="4">
    <location>
        <begin position="82"/>
        <end position="83"/>
    </location>
    <ligand>
        <name>5-phospho-alpha-D-ribose 1-diphosphate</name>
        <dbReference type="ChEBI" id="CHEBI:58017"/>
    </ligand>
</feature>
<keyword evidence="8" id="KW-1185">Reference proteome</keyword>
<evidence type="ECO:0000259" key="5">
    <source>
        <dbReference type="Pfam" id="PF00591"/>
    </source>
</evidence>
<feature type="binding site" evidence="4">
    <location>
        <position position="79"/>
    </location>
    <ligand>
        <name>5-phospho-alpha-D-ribose 1-diphosphate</name>
        <dbReference type="ChEBI" id="CHEBI:58017"/>
    </ligand>
</feature>
<feature type="binding site" evidence="4">
    <location>
        <position position="224"/>
    </location>
    <ligand>
        <name>Mg(2+)</name>
        <dbReference type="ChEBI" id="CHEBI:18420"/>
        <label>2</label>
    </ligand>
</feature>
<feature type="binding site" evidence="4">
    <location>
        <position position="224"/>
    </location>
    <ligand>
        <name>Mg(2+)</name>
        <dbReference type="ChEBI" id="CHEBI:18420"/>
        <label>1</label>
    </ligand>
</feature>
<dbReference type="GO" id="GO:0004048">
    <property type="term" value="F:anthranilate phosphoribosyltransferase activity"/>
    <property type="evidence" value="ECO:0007669"/>
    <property type="project" value="UniProtKB-EC"/>
</dbReference>
<dbReference type="RefSeq" id="WP_269598357.1">
    <property type="nucleotide sequence ID" value="NZ_CP114584.1"/>
</dbReference>
<evidence type="ECO:0000313" key="7">
    <source>
        <dbReference type="EMBL" id="WBA15784.1"/>
    </source>
</evidence>
<dbReference type="Pfam" id="PF00591">
    <property type="entry name" value="Glycos_transf_3"/>
    <property type="match status" value="1"/>
</dbReference>
<keyword evidence="4" id="KW-0479">Metal-binding</keyword>
<comment type="caution">
    <text evidence="4">Lacks conserved residue(s) required for the propagation of feature annotation.</text>
</comment>